<feature type="compositionally biased region" description="Polar residues" evidence="1">
    <location>
        <begin position="134"/>
        <end position="146"/>
    </location>
</feature>
<feature type="compositionally biased region" description="Pro residues" evidence="1">
    <location>
        <begin position="102"/>
        <end position="113"/>
    </location>
</feature>
<name>A0A9Q3CDW1_9BASI</name>
<evidence type="ECO:0000313" key="2">
    <source>
        <dbReference type="EMBL" id="MBW0481213.1"/>
    </source>
</evidence>
<keyword evidence="3" id="KW-1185">Reference proteome</keyword>
<evidence type="ECO:0000313" key="3">
    <source>
        <dbReference type="Proteomes" id="UP000765509"/>
    </source>
</evidence>
<organism evidence="2 3">
    <name type="scientific">Austropuccinia psidii MF-1</name>
    <dbReference type="NCBI Taxonomy" id="1389203"/>
    <lineage>
        <taxon>Eukaryota</taxon>
        <taxon>Fungi</taxon>
        <taxon>Dikarya</taxon>
        <taxon>Basidiomycota</taxon>
        <taxon>Pucciniomycotina</taxon>
        <taxon>Pucciniomycetes</taxon>
        <taxon>Pucciniales</taxon>
        <taxon>Sphaerophragmiaceae</taxon>
        <taxon>Austropuccinia</taxon>
    </lineage>
</organism>
<comment type="caution">
    <text evidence="2">The sequence shown here is derived from an EMBL/GenBank/DDBJ whole genome shotgun (WGS) entry which is preliminary data.</text>
</comment>
<protein>
    <submittedName>
        <fullName evidence="2">Uncharacterized protein</fullName>
    </submittedName>
</protein>
<gene>
    <name evidence="2" type="ORF">O181_020928</name>
</gene>
<reference evidence="2" key="1">
    <citation type="submission" date="2021-03" db="EMBL/GenBank/DDBJ databases">
        <title>Draft genome sequence of rust myrtle Austropuccinia psidii MF-1, a brazilian biotype.</title>
        <authorList>
            <person name="Quecine M.C."/>
            <person name="Pachon D.M.R."/>
            <person name="Bonatelli M.L."/>
            <person name="Correr F.H."/>
            <person name="Franceschini L.M."/>
            <person name="Leite T.F."/>
            <person name="Margarido G.R.A."/>
            <person name="Almeida C.A."/>
            <person name="Ferrarezi J.A."/>
            <person name="Labate C.A."/>
        </authorList>
    </citation>
    <scope>NUCLEOTIDE SEQUENCE</scope>
    <source>
        <strain evidence="2">MF-1</strain>
    </source>
</reference>
<proteinExistence type="predicted"/>
<accession>A0A9Q3CDW1</accession>
<feature type="region of interest" description="Disordered" evidence="1">
    <location>
        <begin position="101"/>
        <end position="146"/>
    </location>
</feature>
<evidence type="ECO:0000256" key="1">
    <source>
        <dbReference type="SAM" id="MobiDB-lite"/>
    </source>
</evidence>
<dbReference type="AlphaFoldDB" id="A0A9Q3CDW1"/>
<dbReference type="EMBL" id="AVOT02006296">
    <property type="protein sequence ID" value="MBW0481213.1"/>
    <property type="molecule type" value="Genomic_DNA"/>
</dbReference>
<dbReference type="Proteomes" id="UP000765509">
    <property type="component" value="Unassembled WGS sequence"/>
</dbReference>
<sequence length="146" mass="16250">MISPVPSSIDLSTCLLGHHLMLTSLLNRRDVIIHPMKDGDGKRTFRLGLIETHGIQMLNTQWLEDVFCGMQQVIPFPILAFEVIKLTLPLFVQPFQYNNPPVHTPTPPIPGPSEVPASKEPPTENDSTNEPDTEVSPMQSTKVPFV</sequence>